<feature type="transmembrane region" description="Helical" evidence="17">
    <location>
        <begin position="371"/>
        <end position="389"/>
    </location>
</feature>
<evidence type="ECO:0000256" key="17">
    <source>
        <dbReference type="SAM" id="Phobius"/>
    </source>
</evidence>
<gene>
    <name evidence="20" type="primary">npy5r</name>
</gene>
<reference evidence="21" key="2">
    <citation type="journal article" date="2007" name="PLoS Biol.">
        <title>Survey sequencing and comparative analysis of the elephant shark (Callorhinchus milii) genome.</title>
        <authorList>
            <person name="Venkatesh B."/>
            <person name="Kirkness E.F."/>
            <person name="Loh Y.H."/>
            <person name="Halpern A.L."/>
            <person name="Lee A.P."/>
            <person name="Johnson J."/>
            <person name="Dandona N."/>
            <person name="Viswanathan L.D."/>
            <person name="Tay A."/>
            <person name="Venter J.C."/>
            <person name="Strausberg R.L."/>
            <person name="Brenner S."/>
        </authorList>
    </citation>
    <scope>NUCLEOTIDE SEQUENCE [LARGE SCALE GENOMIC DNA]</scope>
</reference>
<evidence type="ECO:0000256" key="14">
    <source>
        <dbReference type="ARBA" id="ARBA00023288"/>
    </source>
</evidence>
<evidence type="ECO:0000256" key="13">
    <source>
        <dbReference type="ARBA" id="ARBA00023224"/>
    </source>
</evidence>
<evidence type="ECO:0000313" key="20">
    <source>
        <dbReference type="Ensembl" id="ENSCMIP00000019748.1"/>
    </source>
</evidence>
<dbReference type="CDD" id="cd15398">
    <property type="entry name" value="7tmA_NPY5R"/>
    <property type="match status" value="1"/>
</dbReference>
<accession>C0J0A9</accession>
<dbReference type="EMBL" id="EU637850">
    <property type="protein sequence ID" value="ACF22975.1"/>
    <property type="molecule type" value="mRNA"/>
</dbReference>
<dbReference type="GO" id="GO:0045202">
    <property type="term" value="C:synapse"/>
    <property type="evidence" value="ECO:0007669"/>
    <property type="project" value="GOC"/>
</dbReference>
<dbReference type="RefSeq" id="NP_001306796.1">
    <property type="nucleotide sequence ID" value="NM_001319867.1"/>
</dbReference>
<feature type="transmembrane region" description="Helical" evidence="17">
    <location>
        <begin position="41"/>
        <end position="68"/>
    </location>
</feature>
<evidence type="ECO:0000256" key="12">
    <source>
        <dbReference type="ARBA" id="ARBA00023180"/>
    </source>
</evidence>
<dbReference type="PANTHER" id="PTHR24235:SF10">
    <property type="entry name" value="NEUROPEPTIDE Y RECEPTOR TYPE 5"/>
    <property type="match status" value="1"/>
</dbReference>
<evidence type="ECO:0000256" key="2">
    <source>
        <dbReference type="ARBA" id="ARBA00010663"/>
    </source>
</evidence>
<dbReference type="KEGG" id="cmk:103182251"/>
<reference evidence="20" key="5">
    <citation type="submission" date="2025-05" db="UniProtKB">
        <authorList>
            <consortium name="Ensembl"/>
        </authorList>
    </citation>
    <scope>IDENTIFICATION</scope>
</reference>
<dbReference type="PROSITE" id="PS50262">
    <property type="entry name" value="G_PROTEIN_RECEP_F1_2"/>
    <property type="match status" value="1"/>
</dbReference>
<dbReference type="PRINTS" id="PR01012">
    <property type="entry name" value="NRPEPTIDEYR"/>
</dbReference>
<dbReference type="CTD" id="4889"/>
<dbReference type="PRINTS" id="PR01016">
    <property type="entry name" value="NRPEPTIDEY5R"/>
</dbReference>
<dbReference type="PANTHER" id="PTHR24235">
    <property type="entry name" value="NEUROPEPTIDE Y RECEPTOR"/>
    <property type="match status" value="1"/>
</dbReference>
<dbReference type="GO" id="GO:0042923">
    <property type="term" value="F:neuropeptide binding"/>
    <property type="evidence" value="ECO:0007669"/>
    <property type="project" value="TreeGrafter"/>
</dbReference>
<feature type="transmembrane region" description="Helical" evidence="17">
    <location>
        <begin position="210"/>
        <end position="230"/>
    </location>
</feature>
<dbReference type="GeneTree" id="ENSGT00940000161766"/>
<evidence type="ECO:0000256" key="15">
    <source>
        <dbReference type="ARBA" id="ARBA00024704"/>
    </source>
</evidence>
<dbReference type="GeneID" id="103182251"/>
<dbReference type="OrthoDB" id="5981855at2759"/>
<keyword evidence="5 17" id="KW-0812">Transmembrane</keyword>
<keyword evidence="14" id="KW-0449">Lipoprotein</keyword>
<keyword evidence="21" id="KW-1185">Reference proteome</keyword>
<keyword evidence="7" id="KW-0297">G-protein coupled receptor</keyword>
<keyword evidence="8 17" id="KW-0472">Membrane</keyword>
<keyword evidence="11 19" id="KW-0675">Receptor</keyword>
<feature type="transmembrane region" description="Helical" evidence="17">
    <location>
        <begin position="158"/>
        <end position="178"/>
    </location>
</feature>
<dbReference type="GO" id="GO:0001601">
    <property type="term" value="F:peptide YY receptor activity"/>
    <property type="evidence" value="ECO:0007669"/>
    <property type="project" value="TreeGrafter"/>
</dbReference>
<evidence type="ECO:0000256" key="11">
    <source>
        <dbReference type="ARBA" id="ARBA00023170"/>
    </source>
</evidence>
<evidence type="ECO:0000313" key="21">
    <source>
        <dbReference type="Proteomes" id="UP000314986"/>
    </source>
</evidence>
<dbReference type="InterPro" id="IPR017452">
    <property type="entry name" value="GPCR_Rhodpsn_7TM"/>
</dbReference>
<dbReference type="Pfam" id="PF00001">
    <property type="entry name" value="7tm_1"/>
    <property type="match status" value="1"/>
</dbReference>
<dbReference type="SUPFAM" id="SSF81321">
    <property type="entry name" value="Family A G protein-coupled receptor-like"/>
    <property type="match status" value="1"/>
</dbReference>
<evidence type="ECO:0000256" key="6">
    <source>
        <dbReference type="ARBA" id="ARBA00022989"/>
    </source>
</evidence>
<dbReference type="OMA" id="RHHQDTH"/>
<dbReference type="Gene3D" id="1.20.1070.10">
    <property type="entry name" value="Rhodopsin 7-helix transmembrane proteins"/>
    <property type="match status" value="1"/>
</dbReference>
<evidence type="ECO:0000256" key="9">
    <source>
        <dbReference type="ARBA" id="ARBA00023139"/>
    </source>
</evidence>
<reference evidence="19" key="3">
    <citation type="journal article" date="2009" name="Genomics">
        <title>Neuropeptide Y-family peptides and receptors in the elephant shark, Callorhinchus milii confirm gene duplications before the gnathostome radiation.</title>
        <authorList>
            <person name="Larsson T.A."/>
            <person name="Tay B.H."/>
            <person name="Sundstrom G."/>
            <person name="Fredriksson R."/>
            <person name="Brenner S."/>
            <person name="Larhammar D."/>
            <person name="Venkatesh B."/>
        </authorList>
    </citation>
    <scope>NUCLEOTIDE SEQUENCE</scope>
</reference>
<dbReference type="STRING" id="7868.ENSCMIP00000019748"/>
<dbReference type="PRINTS" id="PR00237">
    <property type="entry name" value="GPCRRHODOPSN"/>
</dbReference>
<evidence type="ECO:0000256" key="16">
    <source>
        <dbReference type="ARBA" id="ARBA00032994"/>
    </source>
</evidence>
<keyword evidence="19" id="KW-0527">Neuropeptide</keyword>
<evidence type="ECO:0000256" key="1">
    <source>
        <dbReference type="ARBA" id="ARBA00004651"/>
    </source>
</evidence>
<dbReference type="InterPro" id="IPR000393">
    <property type="entry name" value="NPY5_rcpt"/>
</dbReference>
<comment type="subcellular location">
    <subcellularLocation>
        <location evidence="1">Cell membrane</location>
        <topology evidence="1">Multi-pass membrane protein</topology>
    </subcellularLocation>
</comment>
<keyword evidence="13" id="KW-0807">Transducer</keyword>
<dbReference type="Proteomes" id="UP000314986">
    <property type="component" value="Unassembled WGS sequence"/>
</dbReference>
<feature type="transmembrane region" description="Helical" evidence="17">
    <location>
        <begin position="409"/>
        <end position="433"/>
    </location>
</feature>
<dbReference type="Ensembl" id="ENSCMIT00000020115.1">
    <property type="protein sequence ID" value="ENSCMIP00000019748.1"/>
    <property type="gene ID" value="ENSCMIG00000009183.1"/>
</dbReference>
<reference evidence="21" key="4">
    <citation type="journal article" date="2014" name="Nature">
        <title>Elephant shark genome provides unique insights into gnathostome evolution.</title>
        <authorList>
            <consortium name="International Elephant Shark Genome Sequencing Consortium"/>
            <person name="Venkatesh B."/>
            <person name="Lee A.P."/>
            <person name="Ravi V."/>
            <person name="Maurya A.K."/>
            <person name="Lian M.M."/>
            <person name="Swann J.B."/>
            <person name="Ohta Y."/>
            <person name="Flajnik M.F."/>
            <person name="Sutoh Y."/>
            <person name="Kasahara M."/>
            <person name="Hoon S."/>
            <person name="Gangu V."/>
            <person name="Roy S.W."/>
            <person name="Irimia M."/>
            <person name="Korzh V."/>
            <person name="Kondrychyn I."/>
            <person name="Lim Z.W."/>
            <person name="Tay B.H."/>
            <person name="Tohari S."/>
            <person name="Kong K.W."/>
            <person name="Ho S."/>
            <person name="Lorente-Galdos B."/>
            <person name="Quilez J."/>
            <person name="Marques-Bonet T."/>
            <person name="Raney B.J."/>
            <person name="Ingham P.W."/>
            <person name="Tay A."/>
            <person name="Hillier L.W."/>
            <person name="Minx P."/>
            <person name="Boehm T."/>
            <person name="Wilson R.K."/>
            <person name="Brenner S."/>
            <person name="Warren W.C."/>
        </authorList>
    </citation>
    <scope>NUCLEOTIDE SEQUENCE [LARGE SCALE GENOMIC DNA]</scope>
</reference>
<feature type="transmembrane region" description="Helical" evidence="17">
    <location>
        <begin position="116"/>
        <end position="137"/>
    </location>
</feature>
<keyword evidence="6 17" id="KW-1133">Transmembrane helix</keyword>
<dbReference type="InterPro" id="IPR000276">
    <property type="entry name" value="GPCR_Rhodpsn"/>
</dbReference>
<keyword evidence="9" id="KW-0564">Palmitate</keyword>
<dbReference type="GO" id="GO:0001602">
    <property type="term" value="F:pancreatic polypeptide receptor activity"/>
    <property type="evidence" value="ECO:0007669"/>
    <property type="project" value="TreeGrafter"/>
</dbReference>
<keyword evidence="12" id="KW-0325">Glycoprotein</keyword>
<dbReference type="GO" id="GO:0007268">
    <property type="term" value="P:chemical synaptic transmission"/>
    <property type="evidence" value="ECO:0007669"/>
    <property type="project" value="TreeGrafter"/>
</dbReference>
<evidence type="ECO:0000256" key="8">
    <source>
        <dbReference type="ARBA" id="ARBA00023136"/>
    </source>
</evidence>
<dbReference type="GO" id="GO:0043005">
    <property type="term" value="C:neuron projection"/>
    <property type="evidence" value="ECO:0007669"/>
    <property type="project" value="TreeGrafter"/>
</dbReference>
<reference evidence="21" key="1">
    <citation type="journal article" date="2006" name="Science">
        <title>Ancient noncoding elements conserved in the human genome.</title>
        <authorList>
            <person name="Venkatesh B."/>
            <person name="Kirkness E.F."/>
            <person name="Loh Y.H."/>
            <person name="Halpern A.L."/>
            <person name="Lee A.P."/>
            <person name="Johnson J."/>
            <person name="Dandona N."/>
            <person name="Viswanathan L.D."/>
            <person name="Tay A."/>
            <person name="Venter J.C."/>
            <person name="Strausberg R.L."/>
            <person name="Brenner S."/>
        </authorList>
    </citation>
    <scope>NUCLEOTIDE SEQUENCE [LARGE SCALE GENOMIC DNA]</scope>
</reference>
<evidence type="ECO:0000256" key="3">
    <source>
        <dbReference type="ARBA" id="ARBA00019481"/>
    </source>
</evidence>
<evidence type="ECO:0000256" key="7">
    <source>
        <dbReference type="ARBA" id="ARBA00023040"/>
    </source>
</evidence>
<comment type="function">
    <text evidence="15">Receptor for neuropeptide Y and peptide YY. The activity of this receptor is mediated by G proteins that inhibit adenylate cyclase activity. Seems to be associated with food intake. Could be involved in feeding disorders.</text>
</comment>
<dbReference type="GO" id="GO:0005886">
    <property type="term" value="C:plasma membrane"/>
    <property type="evidence" value="ECO:0007669"/>
    <property type="project" value="UniProtKB-SubCell"/>
</dbReference>
<protein>
    <recommendedName>
        <fullName evidence="3">Neuropeptide Y receptor type 5</fullName>
    </recommendedName>
    <alternativeName>
        <fullName evidence="16">NPY-Y5 receptor</fullName>
    </alternativeName>
</protein>
<feature type="transmembrane region" description="Helical" evidence="17">
    <location>
        <begin position="89"/>
        <end position="110"/>
    </location>
</feature>
<organism evidence="19">
    <name type="scientific">Callorhinchus milii</name>
    <name type="common">Ghost shark</name>
    <dbReference type="NCBI Taxonomy" id="7868"/>
    <lineage>
        <taxon>Eukaryota</taxon>
        <taxon>Metazoa</taxon>
        <taxon>Chordata</taxon>
        <taxon>Craniata</taxon>
        <taxon>Vertebrata</taxon>
        <taxon>Chondrichthyes</taxon>
        <taxon>Holocephali</taxon>
        <taxon>Chimaeriformes</taxon>
        <taxon>Callorhinchidae</taxon>
        <taxon>Callorhinchus</taxon>
    </lineage>
</organism>
<dbReference type="InterPro" id="IPR000611">
    <property type="entry name" value="NPY_rcpt"/>
</dbReference>
<keyword evidence="4" id="KW-1003">Cell membrane</keyword>
<feature type="domain" description="G-protein coupled receptors family 1 profile" evidence="18">
    <location>
        <begin position="59"/>
        <end position="430"/>
    </location>
</feature>
<dbReference type="AlphaFoldDB" id="C0J0A9"/>
<evidence type="ECO:0000256" key="4">
    <source>
        <dbReference type="ARBA" id="ARBA00022475"/>
    </source>
</evidence>
<evidence type="ECO:0000256" key="5">
    <source>
        <dbReference type="ARBA" id="ARBA00022692"/>
    </source>
</evidence>
<keyword evidence="10" id="KW-1015">Disulfide bond</keyword>
<evidence type="ECO:0000313" key="19">
    <source>
        <dbReference type="EMBL" id="ACF22975.1"/>
    </source>
</evidence>
<name>C0J0A9_CALMI</name>
<sequence>MDLETQNKSNIAILLHHSNTTTLYDPGFPSWDDYSGSIHDISYLLVGIYIFISVLGILGNFCILVALYKNLKQKSMINFLIGNLALSDILILLFCTPFTLTCLLLDQWIFGEVMCYIVPFVQCVSVMVSTLMLMSIAMVRYHMINHPLSNHVTINTGYMLLGSVWIIGFTICSPLPIFHKVIHLNETFDSESLKIRYLCIESWPSNSYRIAYTISLLFIQYILPIVCLTISHASVCRKVSAAMPSKQSGFEENEMINLTIHQPAQNQSRMKLSKMQGWGYSFVRKHKKRYSRKCASVVPAMVKVHKNEPTRDDLLVTPGSESTQPLPTSFLPGVPVCFEMKATAAEEAIEPQHVYVTPKSVTRLRKRSRSVFYRLTIVIIAFAVSWMPLNLFILLTDINGNLISSRHFKLVYCICHLLGMLSCCLNPILYGFLNNGIKSSLQSLIKCFHVG</sequence>
<evidence type="ECO:0000256" key="10">
    <source>
        <dbReference type="ARBA" id="ARBA00023157"/>
    </source>
</evidence>
<evidence type="ECO:0000259" key="18">
    <source>
        <dbReference type="PROSITE" id="PS50262"/>
    </source>
</evidence>
<comment type="similarity">
    <text evidence="2">Belongs to the G-protein coupled receptor 1 family.</text>
</comment>
<proteinExistence type="evidence at transcript level"/>